<organism evidence="8 9">
    <name type="scientific">Caldiarchaeum subterraneum</name>
    <dbReference type="NCBI Taxonomy" id="311458"/>
    <lineage>
        <taxon>Archaea</taxon>
        <taxon>Nitrososphaerota</taxon>
        <taxon>Candidatus Caldarchaeales</taxon>
        <taxon>Candidatus Caldarchaeaceae</taxon>
        <taxon>Candidatus Caldarchaeum</taxon>
    </lineage>
</organism>
<keyword evidence="5 6" id="KW-0472">Membrane</keyword>
<dbReference type="Proteomes" id="UP000608579">
    <property type="component" value="Unassembled WGS sequence"/>
</dbReference>
<evidence type="ECO:0000256" key="5">
    <source>
        <dbReference type="ARBA" id="ARBA00023136"/>
    </source>
</evidence>
<keyword evidence="3 6" id="KW-0812">Transmembrane</keyword>
<gene>
    <name evidence="8" type="ORF">EYH45_04385</name>
</gene>
<dbReference type="Pfam" id="PF00482">
    <property type="entry name" value="T2SSF"/>
    <property type="match status" value="2"/>
</dbReference>
<dbReference type="GO" id="GO:0005886">
    <property type="term" value="C:plasma membrane"/>
    <property type="evidence" value="ECO:0007669"/>
    <property type="project" value="UniProtKB-SubCell"/>
</dbReference>
<evidence type="ECO:0000256" key="1">
    <source>
        <dbReference type="ARBA" id="ARBA00004651"/>
    </source>
</evidence>
<evidence type="ECO:0000313" key="9">
    <source>
        <dbReference type="Proteomes" id="UP000608579"/>
    </source>
</evidence>
<proteinExistence type="predicted"/>
<feature type="transmembrane region" description="Helical" evidence="6">
    <location>
        <begin position="260"/>
        <end position="282"/>
    </location>
</feature>
<protein>
    <recommendedName>
        <fullName evidence="7">Type II secretion system protein GspF domain-containing protein</fullName>
    </recommendedName>
</protein>
<dbReference type="EMBL" id="DQVM01000083">
    <property type="protein sequence ID" value="HIQ29784.1"/>
    <property type="molecule type" value="Genomic_DNA"/>
</dbReference>
<reference evidence="8" key="1">
    <citation type="journal article" date="2020" name="ISME J.">
        <title>Gammaproteobacteria mediating utilization of methyl-, sulfur- and petroleum organic compounds in deep ocean hydrothermal plumes.</title>
        <authorList>
            <person name="Zhou Z."/>
            <person name="Liu Y."/>
            <person name="Pan J."/>
            <person name="Cron B.R."/>
            <person name="Toner B.M."/>
            <person name="Anantharaman K."/>
            <person name="Breier J.A."/>
            <person name="Dick G.J."/>
            <person name="Li M."/>
        </authorList>
    </citation>
    <scope>NUCLEOTIDE SEQUENCE</scope>
    <source>
        <strain evidence="8">SZUA-1515</strain>
    </source>
</reference>
<accession>A0A832ZVS4</accession>
<evidence type="ECO:0000256" key="2">
    <source>
        <dbReference type="ARBA" id="ARBA00022475"/>
    </source>
</evidence>
<feature type="domain" description="Type II secretion system protein GspF" evidence="7">
    <location>
        <begin position="116"/>
        <end position="241"/>
    </location>
</feature>
<feature type="transmembrane region" description="Helical" evidence="6">
    <location>
        <begin position="74"/>
        <end position="94"/>
    </location>
</feature>
<comment type="caution">
    <text evidence="8">The sequence shown here is derived from an EMBL/GenBank/DDBJ whole genome shotgun (WGS) entry which is preliminary data.</text>
</comment>
<sequence length="563" mass="62934">MGVSEGVVGFSYASFRWAGTRLLKVFPSLPEKLEVSGIRIHPEAYASLTAMITLLSLLICASLGVFIYLMTQNIFLLIIFLTLPLLIFLIVLTYPYGQASARAATLESEVPYAACYLAVMSTGGISPYTSLTRVAKGDIMPQISKTARIAEMNVKVIGMDPVSAIENMVKGVPSKEYRDIMTGYASTLRIGGDVVHFLIRKTEQIFLSRMGKMRIVGERMGMIMEGYAALTMMLSIVVFTIFIVSRALPSEFLTMPQEGFIMIAYVVIPFLSMFFLYLADIMQPKYPKTDKRPYIAFALTIPFAIAFFVLFVIPSILEALQTIPPFNITYEAIVRFRELMNLEPGYEFPISLALFFMILFGPAMVVHEKYSKESFSLLHGITLFLRDLTEIRKTGLSPEKCIMELANKHYEAFSKHLKVIARQIGWGMPLRKIYRDFTQKVHTWTANVTMYILIDAIDVGGGTADTLETLASFAEDLEEIERQKRAALKPLMIIPYLTAVLLIIVVIILVVFMRNLLEIATIYISQREFIHLFLPPVVLIAAISGLVAGKISSGVTSAGFKHA</sequence>
<feature type="transmembrane region" description="Helical" evidence="6">
    <location>
        <begin position="529"/>
        <end position="548"/>
    </location>
</feature>
<dbReference type="PANTHER" id="PTHR35402">
    <property type="entry name" value="INTEGRAL MEMBRANE PROTEIN-RELATED"/>
    <property type="match status" value="1"/>
</dbReference>
<dbReference type="AlphaFoldDB" id="A0A832ZVS4"/>
<keyword evidence="2" id="KW-1003">Cell membrane</keyword>
<name>A0A832ZVS4_CALS0</name>
<evidence type="ECO:0000256" key="4">
    <source>
        <dbReference type="ARBA" id="ARBA00022989"/>
    </source>
</evidence>
<feature type="transmembrane region" description="Helical" evidence="6">
    <location>
        <begin position="348"/>
        <end position="366"/>
    </location>
</feature>
<evidence type="ECO:0000256" key="6">
    <source>
        <dbReference type="SAM" id="Phobius"/>
    </source>
</evidence>
<evidence type="ECO:0000313" key="8">
    <source>
        <dbReference type="EMBL" id="HIQ29784.1"/>
    </source>
</evidence>
<dbReference type="InterPro" id="IPR018076">
    <property type="entry name" value="T2SS_GspF_dom"/>
</dbReference>
<feature type="transmembrane region" description="Helical" evidence="6">
    <location>
        <begin position="294"/>
        <end position="317"/>
    </location>
</feature>
<evidence type="ECO:0000256" key="3">
    <source>
        <dbReference type="ARBA" id="ARBA00022692"/>
    </source>
</evidence>
<dbReference type="PANTHER" id="PTHR35402:SF1">
    <property type="entry name" value="TYPE II SECRETION SYSTEM PROTEIN GSPF DOMAIN-CONTAINING PROTEIN"/>
    <property type="match status" value="1"/>
</dbReference>
<evidence type="ECO:0000259" key="7">
    <source>
        <dbReference type="Pfam" id="PF00482"/>
    </source>
</evidence>
<comment type="subcellular location">
    <subcellularLocation>
        <location evidence="1">Cell membrane</location>
        <topology evidence="1">Multi-pass membrane protein</topology>
    </subcellularLocation>
</comment>
<feature type="domain" description="Type II secretion system protein GspF" evidence="7">
    <location>
        <begin position="384"/>
        <end position="510"/>
    </location>
</feature>
<dbReference type="InterPro" id="IPR056569">
    <property type="entry name" value="ArlJ-like"/>
</dbReference>
<feature type="transmembrane region" description="Helical" evidence="6">
    <location>
        <begin position="493"/>
        <end position="517"/>
    </location>
</feature>
<feature type="non-terminal residue" evidence="8">
    <location>
        <position position="563"/>
    </location>
</feature>
<keyword evidence="4 6" id="KW-1133">Transmembrane helix</keyword>
<feature type="transmembrane region" description="Helical" evidence="6">
    <location>
        <begin position="227"/>
        <end position="248"/>
    </location>
</feature>
<feature type="transmembrane region" description="Helical" evidence="6">
    <location>
        <begin position="45"/>
        <end position="68"/>
    </location>
</feature>